<dbReference type="Proteomes" id="UP000076510">
    <property type="component" value="Unassembled WGS sequence"/>
</dbReference>
<dbReference type="PANTHER" id="PTHR43420">
    <property type="entry name" value="ACETYLTRANSFERASE"/>
    <property type="match status" value="1"/>
</dbReference>
<dbReference type="AlphaFoldDB" id="A0A0J5VG24"/>
<dbReference type="Gene3D" id="3.40.630.30">
    <property type="match status" value="1"/>
</dbReference>
<evidence type="ECO:0000256" key="2">
    <source>
        <dbReference type="ARBA" id="ARBA00023315"/>
    </source>
</evidence>
<dbReference type="SUPFAM" id="SSF55729">
    <property type="entry name" value="Acyl-CoA N-acyltransferases (Nat)"/>
    <property type="match status" value="1"/>
</dbReference>
<proteinExistence type="predicted"/>
<dbReference type="InterPro" id="IPR050680">
    <property type="entry name" value="YpeA/RimI_acetyltransf"/>
</dbReference>
<name>A0A0J5VG24_9BACI</name>
<gene>
    <name evidence="4" type="ORF">AV649_15180</name>
</gene>
<protein>
    <submittedName>
        <fullName evidence="4">GNAT family acetyltransferase</fullName>
    </submittedName>
</protein>
<dbReference type="InterPro" id="IPR016181">
    <property type="entry name" value="Acyl_CoA_acyltransferase"/>
</dbReference>
<keyword evidence="1 4" id="KW-0808">Transferase</keyword>
<evidence type="ECO:0000256" key="1">
    <source>
        <dbReference type="ARBA" id="ARBA00022679"/>
    </source>
</evidence>
<dbReference type="GO" id="GO:0016747">
    <property type="term" value="F:acyltransferase activity, transferring groups other than amino-acyl groups"/>
    <property type="evidence" value="ECO:0007669"/>
    <property type="project" value="InterPro"/>
</dbReference>
<evidence type="ECO:0000313" key="5">
    <source>
        <dbReference type="Proteomes" id="UP000076510"/>
    </source>
</evidence>
<evidence type="ECO:0000313" key="4">
    <source>
        <dbReference type="EMBL" id="KZE51181.1"/>
    </source>
</evidence>
<dbReference type="CDD" id="cd04301">
    <property type="entry name" value="NAT_SF"/>
    <property type="match status" value="1"/>
</dbReference>
<evidence type="ECO:0000259" key="3">
    <source>
        <dbReference type="PROSITE" id="PS51186"/>
    </source>
</evidence>
<dbReference type="EMBL" id="LQQY01000009">
    <property type="protein sequence ID" value="KZE51181.1"/>
    <property type="molecule type" value="Genomic_DNA"/>
</dbReference>
<organism evidence="4 5">
    <name type="scientific">Rossellomorea marisflavi</name>
    <dbReference type="NCBI Taxonomy" id="189381"/>
    <lineage>
        <taxon>Bacteria</taxon>
        <taxon>Bacillati</taxon>
        <taxon>Bacillota</taxon>
        <taxon>Bacilli</taxon>
        <taxon>Bacillales</taxon>
        <taxon>Bacillaceae</taxon>
        <taxon>Rossellomorea</taxon>
    </lineage>
</organism>
<dbReference type="RefSeq" id="WP_048005645.1">
    <property type="nucleotide sequence ID" value="NZ_LDWO01000010.1"/>
</dbReference>
<reference evidence="5" key="1">
    <citation type="submission" date="2016-01" db="EMBL/GenBank/DDBJ databases">
        <title>Whole genome sequencing of Bhargavaea cecembensis T14.</title>
        <authorList>
            <person name="Hong K.W."/>
        </authorList>
    </citation>
    <scope>NUCLEOTIDE SEQUENCE [LARGE SCALE GENOMIC DNA]</scope>
    <source>
        <strain evidence="5">M19</strain>
    </source>
</reference>
<dbReference type="PATRIC" id="fig|189381.11.peg.424"/>
<comment type="caution">
    <text evidence="4">The sequence shown here is derived from an EMBL/GenBank/DDBJ whole genome shotgun (WGS) entry which is preliminary data.</text>
</comment>
<dbReference type="Pfam" id="PF13508">
    <property type="entry name" value="Acetyltransf_7"/>
    <property type="match status" value="1"/>
</dbReference>
<feature type="domain" description="N-acetyltransferase" evidence="3">
    <location>
        <begin position="22"/>
        <end position="152"/>
    </location>
</feature>
<sequence>MEKGRRGTVMKIIPYQSGFGPETVRMWRESKEAAIGQKDIHSFEEHLYFLDEILPADHEVDIALLNESVIGIIAYNRTEISQLYIHKDHHGKGVGTALLTHAKEASSGILTLYTFEVNEGARRFYEKHGFRIIGRGHENEEQLPDLLYEWRR</sequence>
<accession>A0A0J5VG24</accession>
<dbReference type="InterPro" id="IPR000182">
    <property type="entry name" value="GNAT_dom"/>
</dbReference>
<keyword evidence="2" id="KW-0012">Acyltransferase</keyword>
<dbReference type="PROSITE" id="PS51186">
    <property type="entry name" value="GNAT"/>
    <property type="match status" value="1"/>
</dbReference>